<sequence>MSCSTGVTEKSAGLTEETITQAGIANPLHPNMLTAAINRLPVELLTCIILLANLSTNTLILRGAHAHPYLPYTWVCRHWRSVLIQCPVFWTLIPLRSLQKCFIIQKHSIIQKPFYREIFRRSGSSHVDVILSSNYTPFDIMIKHLFAKESNRIRRLQVSNFRRLALSGLHLPSLRGFALVDRCALPHELNGTGYRLSLLQLLPVLSASKHLDTLQCSLYKDEWTTACKDQLASIFTHIKNLRLTLEATEIIKPVLDLLHNNTRLQSLQLNLQPYTKETNLFGHFILPELQFLTFENLNLIDHFQCPKLSCLSVAQMYIPYNPDLLILKELDFSSIKYLWIRGNCQRSTYGHCILGTKERIDCEAVFSERADILFGDHPILLQEALSSIIPRLTNLIELHLLVPQAYSICRGIVPRLFSVQKIVVVSGNGLVKLLRLLNNPSRCPQLTHLSYTIVPLPENLKQYAEDVGRNLTKCLQSRQGDSESASDVALKYINLGNCPPLPDVWLEELHKLDAKIVIEQNLAPVLFSEQ</sequence>
<gene>
    <name evidence="1" type="ORF">Clacol_009641</name>
</gene>
<keyword evidence="2" id="KW-1185">Reference proteome</keyword>
<dbReference type="Proteomes" id="UP001050691">
    <property type="component" value="Unassembled WGS sequence"/>
</dbReference>
<name>A0AAV5ARG5_9AGAM</name>
<evidence type="ECO:0000313" key="2">
    <source>
        <dbReference type="Proteomes" id="UP001050691"/>
    </source>
</evidence>
<dbReference type="EMBL" id="BPWL01000011">
    <property type="protein sequence ID" value="GJJ15365.1"/>
    <property type="molecule type" value="Genomic_DNA"/>
</dbReference>
<protein>
    <recommendedName>
        <fullName evidence="3">F-box domain-containing protein</fullName>
    </recommendedName>
</protein>
<reference evidence="1" key="1">
    <citation type="submission" date="2021-10" db="EMBL/GenBank/DDBJ databases">
        <title>De novo Genome Assembly of Clathrus columnatus (Basidiomycota, Fungi) Using Illumina and Nanopore Sequence Data.</title>
        <authorList>
            <person name="Ogiso-Tanaka E."/>
            <person name="Itagaki H."/>
            <person name="Hosoya T."/>
            <person name="Hosaka K."/>
        </authorList>
    </citation>
    <scope>NUCLEOTIDE SEQUENCE</scope>
    <source>
        <strain evidence="1">MO-923</strain>
    </source>
</reference>
<proteinExistence type="predicted"/>
<dbReference type="AlphaFoldDB" id="A0AAV5ARG5"/>
<organism evidence="1 2">
    <name type="scientific">Clathrus columnatus</name>
    <dbReference type="NCBI Taxonomy" id="1419009"/>
    <lineage>
        <taxon>Eukaryota</taxon>
        <taxon>Fungi</taxon>
        <taxon>Dikarya</taxon>
        <taxon>Basidiomycota</taxon>
        <taxon>Agaricomycotina</taxon>
        <taxon>Agaricomycetes</taxon>
        <taxon>Phallomycetidae</taxon>
        <taxon>Phallales</taxon>
        <taxon>Clathraceae</taxon>
        <taxon>Clathrus</taxon>
    </lineage>
</organism>
<evidence type="ECO:0000313" key="1">
    <source>
        <dbReference type="EMBL" id="GJJ15365.1"/>
    </source>
</evidence>
<evidence type="ECO:0008006" key="3">
    <source>
        <dbReference type="Google" id="ProtNLM"/>
    </source>
</evidence>
<comment type="caution">
    <text evidence="1">The sequence shown here is derived from an EMBL/GenBank/DDBJ whole genome shotgun (WGS) entry which is preliminary data.</text>
</comment>
<accession>A0AAV5ARG5</accession>